<dbReference type="EMBL" id="KB631710">
    <property type="protein sequence ID" value="ERL85523.1"/>
    <property type="molecule type" value="Genomic_DNA"/>
</dbReference>
<organism evidence="2 3">
    <name type="scientific">Dendroctonus ponderosae</name>
    <name type="common">Mountain pine beetle</name>
    <dbReference type="NCBI Taxonomy" id="77166"/>
    <lineage>
        <taxon>Eukaryota</taxon>
        <taxon>Metazoa</taxon>
        <taxon>Ecdysozoa</taxon>
        <taxon>Arthropoda</taxon>
        <taxon>Hexapoda</taxon>
        <taxon>Insecta</taxon>
        <taxon>Pterygota</taxon>
        <taxon>Neoptera</taxon>
        <taxon>Endopterygota</taxon>
        <taxon>Coleoptera</taxon>
        <taxon>Polyphaga</taxon>
        <taxon>Cucujiformia</taxon>
        <taxon>Curculionidae</taxon>
        <taxon>Scolytinae</taxon>
        <taxon>Dendroctonus</taxon>
    </lineage>
</organism>
<feature type="coiled-coil region" evidence="1">
    <location>
        <begin position="106"/>
        <end position="133"/>
    </location>
</feature>
<protein>
    <submittedName>
        <fullName evidence="2">Uncharacterized protein</fullName>
    </submittedName>
</protein>
<dbReference type="AlphaFoldDB" id="U4TZR2"/>
<keyword evidence="1" id="KW-0175">Coiled coil</keyword>
<gene>
    <name evidence="2" type="ORF">D910_02942</name>
</gene>
<proteinExistence type="predicted"/>
<evidence type="ECO:0000313" key="2">
    <source>
        <dbReference type="EMBL" id="ERL85523.1"/>
    </source>
</evidence>
<name>U4TZR2_DENPD</name>
<sequence>MGIDEKFYEKIEETLQCKQNELTNICQQIQEIKDKNLELSKENVRMQNTISDYEENKDIWEQESADEVAKLNNKFQKCSVEKEALVSAVNELKDCIASQPYTVSDKNELLSRIQDQKNAIKRKTKKIDEYRLIRDKMDLELDTELQMVEKRVDEWNVFITKSVLPELECLRLRESGFAGFLEELEALKKTKDIIATKTHQEYAHLMAKLEIVQASKDSLTVNQKPIEIAKQKTKELRAAIQAANKDKKAVSVCLIIIC</sequence>
<accession>U4TZR2</accession>
<feature type="coiled-coil region" evidence="1">
    <location>
        <begin position="8"/>
        <end position="63"/>
    </location>
</feature>
<evidence type="ECO:0000256" key="1">
    <source>
        <dbReference type="SAM" id="Coils"/>
    </source>
</evidence>
<evidence type="ECO:0000313" key="3">
    <source>
        <dbReference type="Proteomes" id="UP000030742"/>
    </source>
</evidence>
<reference evidence="2 3" key="1">
    <citation type="journal article" date="2013" name="Genome Biol.">
        <title>Draft genome of the mountain pine beetle, Dendroctonus ponderosae Hopkins, a major forest pest.</title>
        <authorList>
            <person name="Keeling C.I."/>
            <person name="Yuen M.M."/>
            <person name="Liao N.Y."/>
            <person name="Docking T.R."/>
            <person name="Chan S.K."/>
            <person name="Taylor G.A."/>
            <person name="Palmquist D.L."/>
            <person name="Jackman S.D."/>
            <person name="Nguyen A."/>
            <person name="Li M."/>
            <person name="Henderson H."/>
            <person name="Janes J.K."/>
            <person name="Zhao Y."/>
            <person name="Pandoh P."/>
            <person name="Moore R."/>
            <person name="Sperling F.A."/>
            <person name="Huber D.P."/>
            <person name="Birol I."/>
            <person name="Jones S.J."/>
            <person name="Bohlmann J."/>
        </authorList>
    </citation>
    <scope>NUCLEOTIDE SEQUENCE</scope>
</reference>
<dbReference type="OrthoDB" id="7459479at2759"/>
<dbReference type="Proteomes" id="UP000030742">
    <property type="component" value="Unassembled WGS sequence"/>
</dbReference>